<dbReference type="RefSeq" id="WP_126379733.1">
    <property type="nucleotide sequence ID" value="NZ_AP017378.1"/>
</dbReference>
<dbReference type="PROSITE" id="PS50110">
    <property type="entry name" value="RESPONSE_REGULATORY"/>
    <property type="match status" value="1"/>
</dbReference>
<dbReference type="Proteomes" id="UP000269883">
    <property type="component" value="Chromosome"/>
</dbReference>
<evidence type="ECO:0000313" key="5">
    <source>
        <dbReference type="Proteomes" id="UP000269883"/>
    </source>
</evidence>
<evidence type="ECO:0000259" key="3">
    <source>
        <dbReference type="PROSITE" id="PS50110"/>
    </source>
</evidence>
<keyword evidence="5" id="KW-1185">Reference proteome</keyword>
<keyword evidence="1" id="KW-0597">Phosphoprotein</keyword>
<accession>A0A2Z6B0W3</accession>
<proteinExistence type="predicted"/>
<reference evidence="4 5" key="1">
    <citation type="journal article" date="2018" name="Sci. Adv.">
        <title>Multi-heme cytochromes provide a pathway for survival in energy-limited environments.</title>
        <authorList>
            <person name="Deng X."/>
            <person name="Dohmae N."/>
            <person name="Nealson K.H."/>
            <person name="Hashimoto K."/>
            <person name="Okamoto A."/>
        </authorList>
    </citation>
    <scope>NUCLEOTIDE SEQUENCE [LARGE SCALE GENOMIC DNA]</scope>
    <source>
        <strain evidence="4 5">IS5</strain>
    </source>
</reference>
<feature type="modified residue" description="4-aspartylphosphate" evidence="1">
    <location>
        <position position="57"/>
    </location>
</feature>
<dbReference type="InterPro" id="IPR011006">
    <property type="entry name" value="CheY-like_superfamily"/>
</dbReference>
<evidence type="ECO:0000313" key="4">
    <source>
        <dbReference type="EMBL" id="BBD09070.1"/>
    </source>
</evidence>
<evidence type="ECO:0000256" key="1">
    <source>
        <dbReference type="PROSITE-ProRule" id="PRU00169"/>
    </source>
</evidence>
<keyword evidence="2" id="KW-0175">Coiled coil</keyword>
<dbReference type="SUPFAM" id="SSF52172">
    <property type="entry name" value="CheY-like"/>
    <property type="match status" value="1"/>
</dbReference>
<feature type="coiled-coil region" evidence="2">
    <location>
        <begin position="99"/>
        <end position="126"/>
    </location>
</feature>
<dbReference type="Gene3D" id="3.40.50.2300">
    <property type="match status" value="1"/>
</dbReference>
<protein>
    <submittedName>
        <fullName evidence="4">Response regulator receiver</fullName>
    </submittedName>
</protein>
<name>A0A2Z6B0W3_9BACT</name>
<feature type="domain" description="Response regulatory" evidence="3">
    <location>
        <begin position="7"/>
        <end position="117"/>
    </location>
</feature>
<sequence length="140" mass="15391">MCASDFHIVITDRNSHVRELLFRELLREGYRVTEAKNGAHLLEILGSSQVVHLLVLDPEFCGIRHCTRIDPGQAKVVLHALEDVDCSTLPAGISTVAACVEKTGDLDKLKRVLRNLLNETATTQEATPDLSHPKPGTDNV</sequence>
<dbReference type="AlphaFoldDB" id="A0A2Z6B0W3"/>
<organism evidence="4 5">
    <name type="scientific">Desulfovibrio ferrophilus</name>
    <dbReference type="NCBI Taxonomy" id="241368"/>
    <lineage>
        <taxon>Bacteria</taxon>
        <taxon>Pseudomonadati</taxon>
        <taxon>Thermodesulfobacteriota</taxon>
        <taxon>Desulfovibrionia</taxon>
        <taxon>Desulfovibrionales</taxon>
        <taxon>Desulfovibrionaceae</taxon>
        <taxon>Desulfovibrio</taxon>
    </lineage>
</organism>
<dbReference type="InterPro" id="IPR001789">
    <property type="entry name" value="Sig_transdc_resp-reg_receiver"/>
</dbReference>
<gene>
    <name evidence="4" type="ORF">DFE_2344</name>
</gene>
<evidence type="ECO:0000256" key="2">
    <source>
        <dbReference type="SAM" id="Coils"/>
    </source>
</evidence>
<dbReference type="KEGG" id="dfl:DFE_2344"/>
<dbReference type="GO" id="GO:0000160">
    <property type="term" value="P:phosphorelay signal transduction system"/>
    <property type="evidence" value="ECO:0007669"/>
    <property type="project" value="InterPro"/>
</dbReference>
<dbReference type="EMBL" id="AP017378">
    <property type="protein sequence ID" value="BBD09070.1"/>
    <property type="molecule type" value="Genomic_DNA"/>
</dbReference>